<dbReference type="Gene3D" id="3.30.2220.30">
    <property type="match status" value="1"/>
</dbReference>
<sequence>MSLTAFLKDNVANPFEEVEFVVSDRFKDDKGAVAWKLRAMSPDNALLASDRATVMNGRQSDFKTSTYFKNVVAETVVYPNLRDKELQDSYGVMDPGQLLNKMLNSAEFNKLLEKCLEINGLNKTFEDLKTEVKN</sequence>
<accession>A0ABY4TK90</accession>
<gene>
    <name evidence="1" type="ORF">M9426_06535</name>
</gene>
<dbReference type="RefSeq" id="WP_250341719.1">
    <property type="nucleotide sequence ID" value="NZ_CP097885.1"/>
</dbReference>
<protein>
    <recommendedName>
        <fullName evidence="3">Phage XkdN-like protein</fullName>
    </recommendedName>
</protein>
<evidence type="ECO:0008006" key="3">
    <source>
        <dbReference type="Google" id="ProtNLM"/>
    </source>
</evidence>
<evidence type="ECO:0000313" key="2">
    <source>
        <dbReference type="Proteomes" id="UP001056218"/>
    </source>
</evidence>
<dbReference type="InterPro" id="IPR038559">
    <property type="entry name" value="XkdN-like_sf"/>
</dbReference>
<dbReference type="Pfam" id="PF08890">
    <property type="entry name" value="Phage_TAC_5"/>
    <property type="match status" value="1"/>
</dbReference>
<reference evidence="1 2" key="1">
    <citation type="submission" date="2022-05" db="EMBL/GenBank/DDBJ databases">
        <title>Identification of Peptoniphilus vaginalis-like Bacteria, Peptoniphilus septimus sp. nov. from Blood Cultures in a Cervical Cancer Patient receiving Chemotherapy: Case and Implications.</title>
        <authorList>
            <person name="Zhan X.-Y."/>
        </authorList>
    </citation>
    <scope>NUCLEOTIDE SEQUENCE [LARGE SCALE GENOMIC DNA]</scope>
    <source>
        <strain evidence="1 2">SAHP1</strain>
    </source>
</reference>
<proteinExistence type="predicted"/>
<keyword evidence="2" id="KW-1185">Reference proteome</keyword>
<evidence type="ECO:0000313" key="1">
    <source>
        <dbReference type="EMBL" id="URN40908.1"/>
    </source>
</evidence>
<name>A0ABY4TK90_9FIRM</name>
<dbReference type="InterPro" id="IPR014986">
    <property type="entry name" value="XkdN-like"/>
</dbReference>
<organism evidence="1 2">
    <name type="scientific">Peptoniphilus genitalis</name>
    <dbReference type="NCBI Taxonomy" id="3036303"/>
    <lineage>
        <taxon>Bacteria</taxon>
        <taxon>Bacillati</taxon>
        <taxon>Bacillota</taxon>
        <taxon>Tissierellia</taxon>
        <taxon>Tissierellales</taxon>
        <taxon>Peptoniphilaceae</taxon>
        <taxon>Peptoniphilus</taxon>
    </lineage>
</organism>
<dbReference type="Proteomes" id="UP001056218">
    <property type="component" value="Chromosome"/>
</dbReference>
<dbReference type="EMBL" id="CP097885">
    <property type="protein sequence ID" value="URN40908.1"/>
    <property type="molecule type" value="Genomic_DNA"/>
</dbReference>